<gene>
    <name evidence="3" type="ORF">F4553_002531</name>
</gene>
<keyword evidence="4" id="KW-1185">Reference proteome</keyword>
<dbReference type="RefSeq" id="WP_184835589.1">
    <property type="nucleotide sequence ID" value="NZ_JACHMN010000002.1"/>
</dbReference>
<dbReference type="SUPFAM" id="SSF53335">
    <property type="entry name" value="S-adenosyl-L-methionine-dependent methyltransferases"/>
    <property type="match status" value="1"/>
</dbReference>
<dbReference type="PIRSF" id="PIRSF028177">
    <property type="entry name" value="Polyketide_synth_Omtfrase_TcmP"/>
    <property type="match status" value="1"/>
</dbReference>
<dbReference type="AlphaFoldDB" id="A0A841BQX6"/>
<evidence type="ECO:0000313" key="4">
    <source>
        <dbReference type="Proteomes" id="UP000587527"/>
    </source>
</evidence>
<sequence length="275" mass="31339">MKSIPVPETFTGVRVTALIELYLRWLDSRRSRSILRDRLAAAAVERLDFDFDQFKSMKIGQYAVSIRSRLMDEWITQFLAGHPDAVVLDLGSGLDSRATRVDPPAGHPWFDVDLPDVLAIAEQLYPPRHEHTFLGTSVLDPGWLDGVPADRPVIAVADSLLGFLGEEEVRSVLRRIVDHFPHGEIAFNITSSAVQRQRDKRPVPLFEKYGIVERWWLDDPRGLTRLEPRLSCVEVVNQMQTPLLAQTPLAYRMLCAVIRAVPSWNNSGWVLRYRF</sequence>
<dbReference type="Pfam" id="PF04072">
    <property type="entry name" value="LCM"/>
    <property type="match status" value="1"/>
</dbReference>
<evidence type="ECO:0000256" key="1">
    <source>
        <dbReference type="ARBA" id="ARBA00022603"/>
    </source>
</evidence>
<dbReference type="GO" id="GO:0032259">
    <property type="term" value="P:methylation"/>
    <property type="evidence" value="ECO:0007669"/>
    <property type="project" value="UniProtKB-KW"/>
</dbReference>
<comment type="caution">
    <text evidence="3">The sequence shown here is derived from an EMBL/GenBank/DDBJ whole genome shotgun (WGS) entry which is preliminary data.</text>
</comment>
<evidence type="ECO:0000256" key="2">
    <source>
        <dbReference type="ARBA" id="ARBA00022679"/>
    </source>
</evidence>
<dbReference type="EMBL" id="JACHMN010000002">
    <property type="protein sequence ID" value="MBB5869152.1"/>
    <property type="molecule type" value="Genomic_DNA"/>
</dbReference>
<name>A0A841BQX6_9ACTN</name>
<dbReference type="InterPro" id="IPR029063">
    <property type="entry name" value="SAM-dependent_MTases_sf"/>
</dbReference>
<keyword evidence="1 3" id="KW-0489">Methyltransferase</keyword>
<protein>
    <submittedName>
        <fullName evidence="3">O-methyltransferase involved in polyketide biosynthesis</fullName>
    </submittedName>
</protein>
<evidence type="ECO:0000313" key="3">
    <source>
        <dbReference type="EMBL" id="MBB5869152.1"/>
    </source>
</evidence>
<dbReference type="PANTHER" id="PTHR43619">
    <property type="entry name" value="S-ADENOSYL-L-METHIONINE-DEPENDENT METHYLTRANSFERASE YKTD-RELATED"/>
    <property type="match status" value="1"/>
</dbReference>
<dbReference type="Gene3D" id="3.40.50.150">
    <property type="entry name" value="Vaccinia Virus protein VP39"/>
    <property type="match status" value="1"/>
</dbReference>
<accession>A0A841BQX6</accession>
<dbReference type="PANTHER" id="PTHR43619:SF2">
    <property type="entry name" value="S-ADENOSYL-L-METHIONINE-DEPENDENT METHYLTRANSFERASES SUPERFAMILY PROTEIN"/>
    <property type="match status" value="1"/>
</dbReference>
<proteinExistence type="predicted"/>
<dbReference type="Proteomes" id="UP000587527">
    <property type="component" value="Unassembled WGS sequence"/>
</dbReference>
<dbReference type="InterPro" id="IPR007213">
    <property type="entry name" value="Ppm1/Ppm2/Tcmp"/>
</dbReference>
<dbReference type="InterPro" id="IPR016874">
    <property type="entry name" value="TcmP-like"/>
</dbReference>
<keyword evidence="2 3" id="KW-0808">Transferase</keyword>
<dbReference type="GO" id="GO:0008168">
    <property type="term" value="F:methyltransferase activity"/>
    <property type="evidence" value="ECO:0007669"/>
    <property type="project" value="UniProtKB-KW"/>
</dbReference>
<organism evidence="3 4">
    <name type="scientific">Allocatelliglobosispora scoriae</name>
    <dbReference type="NCBI Taxonomy" id="643052"/>
    <lineage>
        <taxon>Bacteria</taxon>
        <taxon>Bacillati</taxon>
        <taxon>Actinomycetota</taxon>
        <taxon>Actinomycetes</taxon>
        <taxon>Micromonosporales</taxon>
        <taxon>Micromonosporaceae</taxon>
        <taxon>Allocatelliglobosispora</taxon>
    </lineage>
</organism>
<reference evidence="3 4" key="1">
    <citation type="submission" date="2020-08" db="EMBL/GenBank/DDBJ databases">
        <title>Sequencing the genomes of 1000 actinobacteria strains.</title>
        <authorList>
            <person name="Klenk H.-P."/>
        </authorList>
    </citation>
    <scope>NUCLEOTIDE SEQUENCE [LARGE SCALE GENOMIC DNA]</scope>
    <source>
        <strain evidence="3 4">DSM 45362</strain>
    </source>
</reference>